<reference evidence="2 3" key="1">
    <citation type="submission" date="2024-11" db="EMBL/GenBank/DDBJ databases">
        <title>Chromosome-level genome assembly of the freshwater bivalve Anodonta woodiana.</title>
        <authorList>
            <person name="Chen X."/>
        </authorList>
    </citation>
    <scope>NUCLEOTIDE SEQUENCE [LARGE SCALE GENOMIC DNA]</scope>
    <source>
        <strain evidence="2">MN2024</strain>
        <tissue evidence="2">Gills</tissue>
    </source>
</reference>
<dbReference type="Proteomes" id="UP001634394">
    <property type="component" value="Unassembled WGS sequence"/>
</dbReference>
<comment type="caution">
    <text evidence="2">The sequence shown here is derived from an EMBL/GenBank/DDBJ whole genome shotgun (WGS) entry which is preliminary data.</text>
</comment>
<dbReference type="AlphaFoldDB" id="A0ABD3XNL5"/>
<gene>
    <name evidence="2" type="ORF">ACJMK2_026623</name>
</gene>
<name>A0ABD3XNL5_SINWO</name>
<proteinExistence type="predicted"/>
<keyword evidence="3" id="KW-1185">Reference proteome</keyword>
<sequence length="84" mass="9195">MPAIRIIRRVETHYTIGTDPSSGSTNPVSDASHSNDTLQNIDQAAEIGKTVDDICKRADPVKDILIWNICQDAVGRMNTDNVTN</sequence>
<evidence type="ECO:0000313" key="2">
    <source>
        <dbReference type="EMBL" id="KAL3886642.1"/>
    </source>
</evidence>
<feature type="compositionally biased region" description="Polar residues" evidence="1">
    <location>
        <begin position="18"/>
        <end position="37"/>
    </location>
</feature>
<dbReference type="EMBL" id="JBJQND010000002">
    <property type="protein sequence ID" value="KAL3886642.1"/>
    <property type="molecule type" value="Genomic_DNA"/>
</dbReference>
<accession>A0ABD3XNL5</accession>
<evidence type="ECO:0000256" key="1">
    <source>
        <dbReference type="SAM" id="MobiDB-lite"/>
    </source>
</evidence>
<organism evidence="2 3">
    <name type="scientific">Sinanodonta woodiana</name>
    <name type="common">Chinese pond mussel</name>
    <name type="synonym">Anodonta woodiana</name>
    <dbReference type="NCBI Taxonomy" id="1069815"/>
    <lineage>
        <taxon>Eukaryota</taxon>
        <taxon>Metazoa</taxon>
        <taxon>Spiralia</taxon>
        <taxon>Lophotrochozoa</taxon>
        <taxon>Mollusca</taxon>
        <taxon>Bivalvia</taxon>
        <taxon>Autobranchia</taxon>
        <taxon>Heteroconchia</taxon>
        <taxon>Palaeoheterodonta</taxon>
        <taxon>Unionida</taxon>
        <taxon>Unionoidea</taxon>
        <taxon>Unionidae</taxon>
        <taxon>Unioninae</taxon>
        <taxon>Sinanodonta</taxon>
    </lineage>
</organism>
<feature type="region of interest" description="Disordered" evidence="1">
    <location>
        <begin position="15"/>
        <end position="37"/>
    </location>
</feature>
<evidence type="ECO:0000313" key="3">
    <source>
        <dbReference type="Proteomes" id="UP001634394"/>
    </source>
</evidence>
<protein>
    <submittedName>
        <fullName evidence="2">Uncharacterized protein</fullName>
    </submittedName>
</protein>